<dbReference type="RefSeq" id="WP_136832661.1">
    <property type="nucleotide sequence ID" value="NZ_SWBM01000004.1"/>
</dbReference>
<dbReference type="AlphaFoldDB" id="A0A4U1D1M5"/>
<accession>A0A4U1D1M5</accession>
<dbReference type="CDD" id="cd00093">
    <property type="entry name" value="HTH_XRE"/>
    <property type="match status" value="1"/>
</dbReference>
<evidence type="ECO:0000313" key="2">
    <source>
        <dbReference type="EMBL" id="TKC15708.1"/>
    </source>
</evidence>
<dbReference type="PROSITE" id="PS50943">
    <property type="entry name" value="HTH_CROC1"/>
    <property type="match status" value="1"/>
</dbReference>
<dbReference type="Proteomes" id="UP000307756">
    <property type="component" value="Unassembled WGS sequence"/>
</dbReference>
<sequence length="81" mass="9239">MDSRNRQPYYKVKAFLVEKNISHKDVAELLGVKPNTVSKKLNGFGADFSLSDVNLLHSKYGVPIAYFFEPIVPIKERRLIS</sequence>
<dbReference type="SMART" id="SM00530">
    <property type="entry name" value="HTH_XRE"/>
    <property type="match status" value="1"/>
</dbReference>
<dbReference type="InterPro" id="IPR001387">
    <property type="entry name" value="Cro/C1-type_HTH"/>
</dbReference>
<dbReference type="GO" id="GO:0003677">
    <property type="term" value="F:DNA binding"/>
    <property type="evidence" value="ECO:0007669"/>
    <property type="project" value="InterPro"/>
</dbReference>
<dbReference type="Pfam" id="PF01381">
    <property type="entry name" value="HTH_3"/>
    <property type="match status" value="1"/>
</dbReference>
<protein>
    <submittedName>
        <fullName evidence="2">Helix-turn-helix transcriptional regulator</fullName>
    </submittedName>
</protein>
<dbReference type="EMBL" id="SWBM01000004">
    <property type="protein sequence ID" value="TKC15708.1"/>
    <property type="molecule type" value="Genomic_DNA"/>
</dbReference>
<feature type="domain" description="HTH cro/C1-type" evidence="1">
    <location>
        <begin position="12"/>
        <end position="67"/>
    </location>
</feature>
<organism evidence="2 3">
    <name type="scientific">Robertmurraya kyonggiensis</name>
    <dbReference type="NCBI Taxonomy" id="1037680"/>
    <lineage>
        <taxon>Bacteria</taxon>
        <taxon>Bacillati</taxon>
        <taxon>Bacillota</taxon>
        <taxon>Bacilli</taxon>
        <taxon>Bacillales</taxon>
        <taxon>Bacillaceae</taxon>
        <taxon>Robertmurraya</taxon>
    </lineage>
</organism>
<dbReference type="InterPro" id="IPR010982">
    <property type="entry name" value="Lambda_DNA-bd_dom_sf"/>
</dbReference>
<gene>
    <name evidence="2" type="ORF">FA727_16420</name>
</gene>
<dbReference type="OrthoDB" id="2339862at2"/>
<comment type="caution">
    <text evidence="2">The sequence shown here is derived from an EMBL/GenBank/DDBJ whole genome shotgun (WGS) entry which is preliminary data.</text>
</comment>
<proteinExistence type="predicted"/>
<dbReference type="SUPFAM" id="SSF47413">
    <property type="entry name" value="lambda repressor-like DNA-binding domains"/>
    <property type="match status" value="1"/>
</dbReference>
<name>A0A4U1D1M5_9BACI</name>
<dbReference type="Gene3D" id="1.10.260.40">
    <property type="entry name" value="lambda repressor-like DNA-binding domains"/>
    <property type="match status" value="1"/>
</dbReference>
<keyword evidence="3" id="KW-1185">Reference proteome</keyword>
<reference evidence="2 3" key="1">
    <citation type="journal article" date="2011" name="J. Microbiol.">
        <title>Bacillus kyonggiensis sp. nov., isolated from soil of a lettuce field.</title>
        <authorList>
            <person name="Dong K."/>
            <person name="Lee S."/>
        </authorList>
    </citation>
    <scope>NUCLEOTIDE SEQUENCE [LARGE SCALE GENOMIC DNA]</scope>
    <source>
        <strain evidence="2 3">NB22</strain>
    </source>
</reference>
<evidence type="ECO:0000313" key="3">
    <source>
        <dbReference type="Proteomes" id="UP000307756"/>
    </source>
</evidence>
<evidence type="ECO:0000259" key="1">
    <source>
        <dbReference type="PROSITE" id="PS50943"/>
    </source>
</evidence>